<keyword evidence="4" id="KW-1185">Reference proteome</keyword>
<reference evidence="3" key="2">
    <citation type="submission" date="2018-10" db="UniProtKB">
        <authorList>
            <consortium name="EnsemblPlants"/>
        </authorList>
    </citation>
    <scope>IDENTIFICATION</scope>
</reference>
<evidence type="ECO:0000256" key="1">
    <source>
        <dbReference type="SAM" id="MobiDB-lite"/>
    </source>
</evidence>
<dbReference type="EnsemblPlants" id="TraesCS3A02G398500.1">
    <property type="protein sequence ID" value="TraesCS3A02G398500.1"/>
    <property type="gene ID" value="TraesCS3A02G398500"/>
</dbReference>
<dbReference type="Gramene" id="TraesCS3A02G398500.1">
    <property type="protein sequence ID" value="TraesCS3A02G398500.1"/>
    <property type="gene ID" value="TraesCS3A02G398500"/>
</dbReference>
<feature type="domain" description="Rhodanese" evidence="2">
    <location>
        <begin position="336"/>
        <end position="454"/>
    </location>
</feature>
<dbReference type="CDD" id="cd00158">
    <property type="entry name" value="RHOD"/>
    <property type="match status" value="1"/>
</dbReference>
<dbReference type="Gramene" id="TraesLAC3A03G01419300.1">
    <property type="protein sequence ID" value="TraesLAC3A03G01419300.1"/>
    <property type="gene ID" value="TraesLAC3A03G01419300"/>
</dbReference>
<dbReference type="GO" id="GO:0009704">
    <property type="term" value="P:de-etiolation"/>
    <property type="evidence" value="ECO:0007669"/>
    <property type="project" value="InterPro"/>
</dbReference>
<feature type="region of interest" description="Disordered" evidence="1">
    <location>
        <begin position="576"/>
        <end position="599"/>
    </location>
</feature>
<dbReference type="Gramene" id="TraesCAD_scaffold_092687_01G000100.1">
    <property type="protein sequence ID" value="TraesCAD_scaffold_092687_01G000100.1"/>
    <property type="gene ID" value="TraesCAD_scaffold_092687_01G000100"/>
</dbReference>
<dbReference type="Gramene" id="TraesJAG3A03G01484220.1">
    <property type="protein sequence ID" value="TraesJAG3A03G01484220.1"/>
    <property type="gene ID" value="TraesJAG3A03G01484220"/>
</dbReference>
<dbReference type="OMA" id="GGRKCFT"/>
<evidence type="ECO:0000313" key="4">
    <source>
        <dbReference type="Proteomes" id="UP000019116"/>
    </source>
</evidence>
<dbReference type="AlphaFoldDB" id="A0A3B6EM75"/>
<dbReference type="GO" id="GO:0071277">
    <property type="term" value="P:cellular response to calcium ion"/>
    <property type="evidence" value="ECO:0007669"/>
    <property type="project" value="InterPro"/>
</dbReference>
<protein>
    <recommendedName>
        <fullName evidence="2">Rhodanese domain-containing protein</fullName>
    </recommendedName>
</protein>
<feature type="compositionally biased region" description="Basic and acidic residues" evidence="1">
    <location>
        <begin position="576"/>
        <end position="591"/>
    </location>
</feature>
<proteinExistence type="predicted"/>
<reference evidence="3" key="1">
    <citation type="submission" date="2018-08" db="EMBL/GenBank/DDBJ databases">
        <authorList>
            <person name="Rossello M."/>
        </authorList>
    </citation>
    <scope>NUCLEOTIDE SEQUENCE [LARGE SCALE GENOMIC DNA]</scope>
    <source>
        <strain evidence="3">cv. Chinese Spring</strain>
    </source>
</reference>
<dbReference type="Gramene" id="TraesWEE_scaffold_096803_01G000400.1">
    <property type="protein sequence ID" value="TraesWEE_scaffold_096803_01G000400.1"/>
    <property type="gene ID" value="TraesWEE_scaffold_096803_01G000400"/>
</dbReference>
<dbReference type="Gramene" id="TraesLDM3A03G01476020.1">
    <property type="protein sequence ID" value="TraesLDM3A03G01476020.1"/>
    <property type="gene ID" value="TraesLDM3A03G01476020"/>
</dbReference>
<dbReference type="PANTHER" id="PTHR34209">
    <property type="entry name" value="RHODANESE/CELL CYCLE CONTROL PHOSPHATASE SUPERFAMILY PROTEIN"/>
    <property type="match status" value="1"/>
</dbReference>
<dbReference type="Gramene" id="TraesROB_scaffold_097991_01G000400.1">
    <property type="protein sequence ID" value="TraesROB_scaffold_097991_01G000400.1"/>
    <property type="gene ID" value="TraesROB_scaffold_097991_01G000400"/>
</dbReference>
<dbReference type="OrthoDB" id="551300at2759"/>
<dbReference type="SMR" id="A0A3B6EM75"/>
<dbReference type="InterPro" id="IPR001763">
    <property type="entry name" value="Rhodanese-like_dom"/>
</dbReference>
<accession>A0A3B6EM75</accession>
<dbReference type="Gramene" id="TraesSTA3A03G01467060.1">
    <property type="protein sequence ID" value="TraesSTA3A03G01467060.1"/>
    <property type="gene ID" value="TraesSTA3A03G01467060"/>
</dbReference>
<dbReference type="Gramene" id="TraesPARA_EIv1.0_0859960.1">
    <property type="protein sequence ID" value="TraesPARA_EIv1.0_0859960.1.CDS"/>
    <property type="gene ID" value="TraesPARA_EIv1.0_0859960"/>
</dbReference>
<dbReference type="STRING" id="4565.A0A3B6EM75"/>
<dbReference type="PANTHER" id="PTHR34209:SF3">
    <property type="entry name" value="RHODANESE_CELL CYCLE CONTROL PHOSPHATASE SUPERFAMILY PROTEIN"/>
    <property type="match status" value="1"/>
</dbReference>
<dbReference type="PROSITE" id="PS50206">
    <property type="entry name" value="RHODANESE_3"/>
    <property type="match status" value="1"/>
</dbReference>
<dbReference type="Gramene" id="TraesNOR3A03G01496360.1">
    <property type="protein sequence ID" value="TraesNOR3A03G01496360.1"/>
    <property type="gene ID" value="TraesNOR3A03G01496360"/>
</dbReference>
<sequence>MLPFCSSAAPTPCSPLCPVTAGARALRRVEAGALRPFAADPLVAQAVPDRPLFSDSAIVSPYATAPDDIVRGFASAAELPDPLWRAGVDPPLMPVDLAADAVVGAVTDDAAQQALMDAEMPTTFPADATGVEESVARFIDKLSKQIFQAEDALTEGYDKLRLSAYDALGAYRKAIRGVAGGITSSVAATKKQAAGGVPDVPGAFEDKVAGAGAVAADVLRKAIVVAEDSLGSATTSLVYYYGSAKSSLPPNVKDLLNSSEEKASIVLRPIGSALQQVYIIIEGIGKNVGLNPSDPIVQLAVLLGGSTTIGISYWLFAYGGYSGDLSPESTLELLKSDGKAVLVDVRPEDLRVKDGIPDLRRAARSKYASVASPEIKGPTKKLLKGGNEVDDALVAVVIRNLKLVKGDSKVIIMDANGTRSKSIARLLKKLGVQQPYLVKGGFQSWAKNLRVKELKPETALTVINEDAEEILEGIKPTPTLVFGSLLGLSAVTYALLEWETTLQYIGVLSLGLTIYLRFSTYEGSEDFLQDLKLLLSPLRVGAEAFSWAAKKLEPNKIGLATSPSTTAVQDRVLKAAAKHESKPSDAEESTKTDSFASEA</sequence>
<dbReference type="Gramene" id="TraesSYM3A03G01498270.1">
    <property type="protein sequence ID" value="TraesSYM3A03G01498270.1"/>
    <property type="gene ID" value="TraesSYM3A03G01498270"/>
</dbReference>
<dbReference type="Pfam" id="PF00581">
    <property type="entry name" value="Rhodanese"/>
    <property type="match status" value="1"/>
</dbReference>
<dbReference type="SMART" id="SM00450">
    <property type="entry name" value="RHOD"/>
    <property type="match status" value="1"/>
</dbReference>
<dbReference type="Gramene" id="TraesJUL3A03G01487900.1">
    <property type="protein sequence ID" value="TraesJUL3A03G01487900.1"/>
    <property type="gene ID" value="TraesJUL3A03G01487900"/>
</dbReference>
<name>A0A3B6EM75_WHEAT</name>
<dbReference type="GO" id="GO:0090333">
    <property type="term" value="P:regulation of stomatal closure"/>
    <property type="evidence" value="ECO:0007669"/>
    <property type="project" value="InterPro"/>
</dbReference>
<dbReference type="Proteomes" id="UP000019116">
    <property type="component" value="Chromosome 3A"/>
</dbReference>
<dbReference type="Gene3D" id="3.40.250.10">
    <property type="entry name" value="Rhodanese-like domain"/>
    <property type="match status" value="1"/>
</dbReference>
<dbReference type="SUPFAM" id="SSF52821">
    <property type="entry name" value="Rhodanese/Cell cycle control phosphatase"/>
    <property type="match status" value="1"/>
</dbReference>
<evidence type="ECO:0000259" key="2">
    <source>
        <dbReference type="PROSITE" id="PS50206"/>
    </source>
</evidence>
<dbReference type="Gramene" id="TraesARI3A03G01497030.1">
    <property type="protein sequence ID" value="TraesARI3A03G01497030.1"/>
    <property type="gene ID" value="TraesARI3A03G01497030"/>
</dbReference>
<evidence type="ECO:0000313" key="3">
    <source>
        <dbReference type="EnsemblPlants" id="TraesCS3A02G398500.1"/>
    </source>
</evidence>
<dbReference type="InterPro" id="IPR036873">
    <property type="entry name" value="Rhodanese-like_dom_sf"/>
</dbReference>
<dbReference type="InterPro" id="IPR044690">
    <property type="entry name" value="CAS_plant"/>
</dbReference>
<organism evidence="3">
    <name type="scientific">Triticum aestivum</name>
    <name type="common">Wheat</name>
    <dbReference type="NCBI Taxonomy" id="4565"/>
    <lineage>
        <taxon>Eukaryota</taxon>
        <taxon>Viridiplantae</taxon>
        <taxon>Streptophyta</taxon>
        <taxon>Embryophyta</taxon>
        <taxon>Tracheophyta</taxon>
        <taxon>Spermatophyta</taxon>
        <taxon>Magnoliopsida</taxon>
        <taxon>Liliopsida</taxon>
        <taxon>Poales</taxon>
        <taxon>Poaceae</taxon>
        <taxon>BOP clade</taxon>
        <taxon>Pooideae</taxon>
        <taxon>Triticodae</taxon>
        <taxon>Triticeae</taxon>
        <taxon>Triticinae</taxon>
        <taxon>Triticum</taxon>
    </lineage>
</organism>
<dbReference type="Gramene" id="TraesMAC3A03G01473630.1">
    <property type="protein sequence ID" value="TraesMAC3A03G01473630.1"/>
    <property type="gene ID" value="TraesMAC3A03G01473630"/>
</dbReference>